<name>A0A1M5MNI6_9FIRM</name>
<dbReference type="InterPro" id="IPR004017">
    <property type="entry name" value="Cys_rich_dom"/>
</dbReference>
<feature type="domain" description="4Fe-4S ferredoxin-type" evidence="6">
    <location>
        <begin position="12"/>
        <end position="42"/>
    </location>
</feature>
<dbReference type="Pfam" id="PF13534">
    <property type="entry name" value="Fer4_17"/>
    <property type="match status" value="1"/>
</dbReference>
<dbReference type="PROSITE" id="PS51379">
    <property type="entry name" value="4FE4S_FER_2"/>
    <property type="match status" value="1"/>
</dbReference>
<keyword evidence="8" id="KW-1185">Reference proteome</keyword>
<evidence type="ECO:0000256" key="2">
    <source>
        <dbReference type="ARBA" id="ARBA00022723"/>
    </source>
</evidence>
<proteinExistence type="predicted"/>
<dbReference type="PROSITE" id="PS00198">
    <property type="entry name" value="4FE4S_FER_1"/>
    <property type="match status" value="2"/>
</dbReference>
<keyword evidence="2" id="KW-0479">Metal-binding</keyword>
<gene>
    <name evidence="7" type="ORF">SAMN04488530_10792</name>
</gene>
<dbReference type="InterPro" id="IPR051460">
    <property type="entry name" value="HdrC_iron-sulfur_subunit"/>
</dbReference>
<evidence type="ECO:0000313" key="8">
    <source>
        <dbReference type="Proteomes" id="UP000243255"/>
    </source>
</evidence>
<dbReference type="EMBL" id="FQWX01000007">
    <property type="protein sequence ID" value="SHG78994.1"/>
    <property type="molecule type" value="Genomic_DNA"/>
</dbReference>
<evidence type="ECO:0000256" key="5">
    <source>
        <dbReference type="ARBA" id="ARBA00023014"/>
    </source>
</evidence>
<keyword evidence="1" id="KW-0004">4Fe-4S</keyword>
<dbReference type="Proteomes" id="UP000243255">
    <property type="component" value="Unassembled WGS sequence"/>
</dbReference>
<keyword evidence="5" id="KW-0411">Iron-sulfur</keyword>
<dbReference type="GO" id="GO:0016491">
    <property type="term" value="F:oxidoreductase activity"/>
    <property type="evidence" value="ECO:0007669"/>
    <property type="project" value="UniProtKB-KW"/>
</dbReference>
<keyword evidence="3" id="KW-0560">Oxidoreductase</keyword>
<dbReference type="PANTHER" id="PTHR43255">
    <property type="entry name" value="IRON-SULFUR-BINDING OXIDOREDUCTASE FADF-RELATED-RELATED"/>
    <property type="match status" value="1"/>
</dbReference>
<dbReference type="InterPro" id="IPR017896">
    <property type="entry name" value="4Fe4S_Fe-S-bd"/>
</dbReference>
<dbReference type="GO" id="GO:0005886">
    <property type="term" value="C:plasma membrane"/>
    <property type="evidence" value="ECO:0007669"/>
    <property type="project" value="TreeGrafter"/>
</dbReference>
<dbReference type="OrthoDB" id="5241828at2"/>
<evidence type="ECO:0000256" key="1">
    <source>
        <dbReference type="ARBA" id="ARBA00022485"/>
    </source>
</evidence>
<keyword evidence="4" id="KW-0408">Iron</keyword>
<dbReference type="PANTHER" id="PTHR43255:SF1">
    <property type="entry name" value="IRON-SULFUR-BINDING OXIDOREDUCTASE FADF-RELATED"/>
    <property type="match status" value="1"/>
</dbReference>
<dbReference type="SUPFAM" id="SSF46548">
    <property type="entry name" value="alpha-helical ferredoxin"/>
    <property type="match status" value="1"/>
</dbReference>
<dbReference type="RefSeq" id="WP_073124897.1">
    <property type="nucleotide sequence ID" value="NZ_BAABCH010000024.1"/>
</dbReference>
<dbReference type="AlphaFoldDB" id="A0A1M5MNI6"/>
<sequence>MQKISLNRDTLEKVNLNENDCVDCKKCFNICPMMKEYGDSPKSILQSIYTEKGIDKNIPFSCMLCNACVTNCPKDIDLKSMFYDIRTEITKQNPKELKDLGYNKIKFHQKSSFSPVFSKGFIDKGSQKIFFPGCSLSSYSRELVMKTYEYLKEHIEDISIVFGCCGKPTLDIGDSSKFEKYYSEVDKLFKNNEISEVIVACPNCFNTIKRNSPGLVVTPIWSVINKYGVTKSLENHYKDLDIQFSLHDPCPIREEVEIHKDVRSILNSLGVNIAEFDNNRGNTECCGSGGMVRVTNSEISVRQTNKRASEAKTDNIVTYCESCCESMLSCGKSTLHVLDFIFNDDVINKKKFTQREVSFLGKWANRYKLKREMEGKNDTK</sequence>
<dbReference type="GO" id="GO:0046872">
    <property type="term" value="F:metal ion binding"/>
    <property type="evidence" value="ECO:0007669"/>
    <property type="project" value="UniProtKB-KW"/>
</dbReference>
<dbReference type="GO" id="GO:0051539">
    <property type="term" value="F:4 iron, 4 sulfur cluster binding"/>
    <property type="evidence" value="ECO:0007669"/>
    <property type="project" value="UniProtKB-KW"/>
</dbReference>
<dbReference type="InterPro" id="IPR017900">
    <property type="entry name" value="4Fe4S_Fe_S_CS"/>
</dbReference>
<evidence type="ECO:0000313" key="7">
    <source>
        <dbReference type="EMBL" id="SHG78994.1"/>
    </source>
</evidence>
<evidence type="ECO:0000259" key="6">
    <source>
        <dbReference type="PROSITE" id="PS51379"/>
    </source>
</evidence>
<reference evidence="7" key="1">
    <citation type="submission" date="2016-11" db="EMBL/GenBank/DDBJ databases">
        <authorList>
            <person name="Jaros S."/>
            <person name="Januszkiewicz K."/>
            <person name="Wedrychowicz H."/>
        </authorList>
    </citation>
    <scope>NUCLEOTIDE SEQUENCE [LARGE SCALE GENOMIC DNA]</scope>
    <source>
        <strain evidence="7">DSM 2635</strain>
    </source>
</reference>
<dbReference type="Gene3D" id="3.30.70.20">
    <property type="match status" value="1"/>
</dbReference>
<accession>A0A1M5MNI6</accession>
<evidence type="ECO:0000256" key="3">
    <source>
        <dbReference type="ARBA" id="ARBA00023002"/>
    </source>
</evidence>
<organism evidence="7 8">
    <name type="scientific">Asaccharospora irregularis DSM 2635</name>
    <dbReference type="NCBI Taxonomy" id="1121321"/>
    <lineage>
        <taxon>Bacteria</taxon>
        <taxon>Bacillati</taxon>
        <taxon>Bacillota</taxon>
        <taxon>Clostridia</taxon>
        <taxon>Peptostreptococcales</taxon>
        <taxon>Peptostreptococcaceae</taxon>
        <taxon>Asaccharospora</taxon>
    </lineage>
</organism>
<protein>
    <submittedName>
        <fullName evidence="7">Fe-S oxidoreductase</fullName>
    </submittedName>
</protein>
<dbReference type="STRING" id="1121321.SAMN04488530_10792"/>
<dbReference type="Pfam" id="PF02754">
    <property type="entry name" value="CCG"/>
    <property type="match status" value="2"/>
</dbReference>
<evidence type="ECO:0000256" key="4">
    <source>
        <dbReference type="ARBA" id="ARBA00023004"/>
    </source>
</evidence>